<evidence type="ECO:0000256" key="2">
    <source>
        <dbReference type="ARBA" id="ARBA00013064"/>
    </source>
</evidence>
<evidence type="ECO:0000313" key="7">
    <source>
        <dbReference type="Proteomes" id="UP000050761"/>
    </source>
</evidence>
<evidence type="ECO:0000259" key="5">
    <source>
        <dbReference type="PROSITE" id="PS50054"/>
    </source>
</evidence>
<dbReference type="SMART" id="SM00195">
    <property type="entry name" value="DSPc"/>
    <property type="match status" value="1"/>
</dbReference>
<keyword evidence="3" id="KW-0378">Hydrolase</keyword>
<keyword evidence="4" id="KW-0904">Protein phosphatase</keyword>
<keyword evidence="7" id="KW-1185">Reference proteome</keyword>
<dbReference type="GO" id="GO:0017017">
    <property type="term" value="F:MAP kinase tyrosine/serine/threonine phosphatase activity"/>
    <property type="evidence" value="ECO:0007669"/>
    <property type="project" value="TreeGrafter"/>
</dbReference>
<protein>
    <recommendedName>
        <fullName evidence="2">protein-tyrosine-phosphatase</fullName>
        <ecNumber evidence="2">3.1.3.48</ecNumber>
    </recommendedName>
</protein>
<dbReference type="GO" id="GO:0008330">
    <property type="term" value="F:protein tyrosine/threonine phosphatase activity"/>
    <property type="evidence" value="ECO:0007669"/>
    <property type="project" value="TreeGrafter"/>
</dbReference>
<dbReference type="Gene3D" id="3.90.190.10">
    <property type="entry name" value="Protein tyrosine phosphatase superfamily"/>
    <property type="match status" value="1"/>
</dbReference>
<evidence type="ECO:0000256" key="3">
    <source>
        <dbReference type="ARBA" id="ARBA00022801"/>
    </source>
</evidence>
<evidence type="ECO:0000256" key="1">
    <source>
        <dbReference type="ARBA" id="ARBA00008601"/>
    </source>
</evidence>
<dbReference type="GO" id="GO:0005829">
    <property type="term" value="C:cytosol"/>
    <property type="evidence" value="ECO:0007669"/>
    <property type="project" value="TreeGrafter"/>
</dbReference>
<evidence type="ECO:0000256" key="4">
    <source>
        <dbReference type="ARBA" id="ARBA00022912"/>
    </source>
</evidence>
<dbReference type="InterPro" id="IPR000387">
    <property type="entry name" value="Tyr_Pase_dom"/>
</dbReference>
<dbReference type="EC" id="3.1.3.48" evidence="2"/>
<dbReference type="GO" id="GO:0043409">
    <property type="term" value="P:negative regulation of MAPK cascade"/>
    <property type="evidence" value="ECO:0007669"/>
    <property type="project" value="TreeGrafter"/>
</dbReference>
<dbReference type="GO" id="GO:0033550">
    <property type="term" value="F:MAP kinase tyrosine phosphatase activity"/>
    <property type="evidence" value="ECO:0007669"/>
    <property type="project" value="TreeGrafter"/>
</dbReference>
<evidence type="ECO:0000259" key="6">
    <source>
        <dbReference type="PROSITE" id="PS50056"/>
    </source>
</evidence>
<dbReference type="Pfam" id="PF00782">
    <property type="entry name" value="DSPc"/>
    <property type="match status" value="1"/>
</dbReference>
<comment type="similarity">
    <text evidence="1">Belongs to the protein-tyrosine phosphatase family. Non-receptor class dual specificity subfamily.</text>
</comment>
<sequence length="190" mass="21087">LKLPAASDCASSPDIVEQSPNLRTKDFFNRCEERTRLDLCYFRNGARYIINVTSNLPNTFEDNPSFHYLRISVDDNSSHNLSQHFPEAIAFIDAAARAGDACLVHCLAGISRSVTVSDPHSRTSSYTHSLEDAYDLVLRRNASIAPNFHFMGQLTEYERHLGLRGSSMGVSLFDLVSKPSLMPPSHPLGS</sequence>
<dbReference type="AlphaFoldDB" id="A0A183F8Y8"/>
<dbReference type="PROSITE" id="PS50054">
    <property type="entry name" value="TYR_PHOSPHATASE_DUAL"/>
    <property type="match status" value="1"/>
</dbReference>
<organism evidence="7 8">
    <name type="scientific">Heligmosomoides polygyrus</name>
    <name type="common">Parasitic roundworm</name>
    <dbReference type="NCBI Taxonomy" id="6339"/>
    <lineage>
        <taxon>Eukaryota</taxon>
        <taxon>Metazoa</taxon>
        <taxon>Ecdysozoa</taxon>
        <taxon>Nematoda</taxon>
        <taxon>Chromadorea</taxon>
        <taxon>Rhabditida</taxon>
        <taxon>Rhabditina</taxon>
        <taxon>Rhabditomorpha</taxon>
        <taxon>Strongyloidea</taxon>
        <taxon>Heligmosomidae</taxon>
        <taxon>Heligmosomoides</taxon>
    </lineage>
</organism>
<reference evidence="8" key="1">
    <citation type="submission" date="2019-09" db="UniProtKB">
        <authorList>
            <consortium name="WormBaseParasite"/>
        </authorList>
    </citation>
    <scope>IDENTIFICATION</scope>
</reference>
<feature type="domain" description="Tyrosine-protein phosphatase" evidence="5">
    <location>
        <begin position="14"/>
        <end position="163"/>
    </location>
</feature>
<dbReference type="InterPro" id="IPR000340">
    <property type="entry name" value="Dual-sp_phosphatase_cat-dom"/>
</dbReference>
<dbReference type="PANTHER" id="PTHR10159:SF519">
    <property type="entry name" value="DUAL SPECIFICITY PROTEIN PHOSPHATASE MPK3"/>
    <property type="match status" value="1"/>
</dbReference>
<proteinExistence type="inferred from homology"/>
<dbReference type="Proteomes" id="UP000050761">
    <property type="component" value="Unassembled WGS sequence"/>
</dbReference>
<dbReference type="InterPro" id="IPR029021">
    <property type="entry name" value="Prot-tyrosine_phosphatase-like"/>
</dbReference>
<dbReference type="PROSITE" id="PS50056">
    <property type="entry name" value="TYR_PHOSPHATASE_2"/>
    <property type="match status" value="1"/>
</dbReference>
<dbReference type="PANTHER" id="PTHR10159">
    <property type="entry name" value="DUAL SPECIFICITY PROTEIN PHOSPHATASE"/>
    <property type="match status" value="1"/>
</dbReference>
<evidence type="ECO:0000313" key="8">
    <source>
        <dbReference type="WBParaSite" id="HPBE_0000263001-mRNA-1"/>
    </source>
</evidence>
<feature type="domain" description="Tyrosine specific protein phosphatases" evidence="6">
    <location>
        <begin position="83"/>
        <end position="116"/>
    </location>
</feature>
<dbReference type="SUPFAM" id="SSF52799">
    <property type="entry name" value="(Phosphotyrosine protein) phosphatases II"/>
    <property type="match status" value="1"/>
</dbReference>
<accession>A0A183F8Y8</accession>
<dbReference type="WBParaSite" id="HPBE_0000263001-mRNA-1">
    <property type="protein sequence ID" value="HPBE_0000263001-mRNA-1"/>
    <property type="gene ID" value="HPBE_0000263001"/>
</dbReference>
<dbReference type="InterPro" id="IPR020422">
    <property type="entry name" value="TYR_PHOSPHATASE_DUAL_dom"/>
</dbReference>
<name>A0A183F8Y8_HELPZ</name>